<dbReference type="EMBL" id="UINC01185558">
    <property type="protein sequence ID" value="SVD97323.1"/>
    <property type="molecule type" value="Genomic_DNA"/>
</dbReference>
<proteinExistence type="predicted"/>
<accession>A0A382ZPI9</accession>
<name>A0A382ZPI9_9ZZZZ</name>
<dbReference type="AlphaFoldDB" id="A0A382ZPI9"/>
<reference evidence="1" key="1">
    <citation type="submission" date="2018-05" db="EMBL/GenBank/DDBJ databases">
        <authorList>
            <person name="Lanie J.A."/>
            <person name="Ng W.-L."/>
            <person name="Kazmierczak K.M."/>
            <person name="Andrzejewski T.M."/>
            <person name="Davidsen T.M."/>
            <person name="Wayne K.J."/>
            <person name="Tettelin H."/>
            <person name="Glass J.I."/>
            <person name="Rusch D."/>
            <person name="Podicherti R."/>
            <person name="Tsui H.-C.T."/>
            <person name="Winkler M.E."/>
        </authorList>
    </citation>
    <scope>NUCLEOTIDE SEQUENCE</scope>
</reference>
<gene>
    <name evidence="1" type="ORF">METZ01_LOCUS450177</name>
</gene>
<organism evidence="1">
    <name type="scientific">marine metagenome</name>
    <dbReference type="NCBI Taxonomy" id="408172"/>
    <lineage>
        <taxon>unclassified sequences</taxon>
        <taxon>metagenomes</taxon>
        <taxon>ecological metagenomes</taxon>
    </lineage>
</organism>
<sequence length="90" mass="10673">MKKTKMSNIDRDRALAVMRIATLEDRLRYLRHCLSKSPGLNEIMPIMPPDYKRDEIEKSIQETLDELRAEYARLSIPKNKLSDKNKRAWK</sequence>
<evidence type="ECO:0000313" key="1">
    <source>
        <dbReference type="EMBL" id="SVD97323.1"/>
    </source>
</evidence>
<protein>
    <submittedName>
        <fullName evidence="1">Uncharacterized protein</fullName>
    </submittedName>
</protein>